<dbReference type="KEGG" id="tet:TTHERM_00024440"/>
<evidence type="ECO:0000313" key="3">
    <source>
        <dbReference type="Proteomes" id="UP000009168"/>
    </source>
</evidence>
<dbReference type="GO" id="GO:0019171">
    <property type="term" value="F:(3R)-hydroxyacyl-[acyl-carrier-protein] dehydratase activity"/>
    <property type="evidence" value="ECO:0007669"/>
    <property type="project" value="TreeGrafter"/>
</dbReference>
<protein>
    <submittedName>
        <fullName evidence="2">MaoC domain protein dehydratase</fullName>
    </submittedName>
</protein>
<sequence>MNRFNSLFTKNIYYGSQLLPGKKHTKIVVGDYFLLKRKYTEQQVKTYAEISGDNNPIHTDEEAGKKSIFKQRVAHGMLTGGIFGQMLGSTLHDAIYLNQTLKFTAPVFLNEEVEGRMEVIDVNYKKKFIKLKTSLHKIHENDKIAVEGEAMVLYKYLEE</sequence>
<dbReference type="Pfam" id="PF01575">
    <property type="entry name" value="MaoC_dehydratas"/>
    <property type="match status" value="1"/>
</dbReference>
<dbReference type="GeneID" id="7828778"/>
<organism evidence="2 3">
    <name type="scientific">Tetrahymena thermophila (strain SB210)</name>
    <dbReference type="NCBI Taxonomy" id="312017"/>
    <lineage>
        <taxon>Eukaryota</taxon>
        <taxon>Sar</taxon>
        <taxon>Alveolata</taxon>
        <taxon>Ciliophora</taxon>
        <taxon>Intramacronucleata</taxon>
        <taxon>Oligohymenophorea</taxon>
        <taxon>Hymenostomatida</taxon>
        <taxon>Tetrahymenina</taxon>
        <taxon>Tetrahymenidae</taxon>
        <taxon>Tetrahymena</taxon>
    </lineage>
</organism>
<dbReference type="Proteomes" id="UP000009168">
    <property type="component" value="Unassembled WGS sequence"/>
</dbReference>
<dbReference type="EMBL" id="GG662845">
    <property type="protein sequence ID" value="EAR88285.2"/>
    <property type="molecule type" value="Genomic_DNA"/>
</dbReference>
<dbReference type="InterPro" id="IPR002539">
    <property type="entry name" value="MaoC-like_dom"/>
</dbReference>
<proteinExistence type="predicted"/>
<dbReference type="PANTHER" id="PTHR43437:SF3">
    <property type="entry name" value="HYDROXYACYL-THIOESTER DEHYDRATASE TYPE 2, MITOCHONDRIAL"/>
    <property type="match status" value="1"/>
</dbReference>
<dbReference type="GO" id="GO:0006633">
    <property type="term" value="P:fatty acid biosynthetic process"/>
    <property type="evidence" value="ECO:0007669"/>
    <property type="project" value="TreeGrafter"/>
</dbReference>
<evidence type="ECO:0000313" key="2">
    <source>
        <dbReference type="EMBL" id="EAR88285.2"/>
    </source>
</evidence>
<dbReference type="Gene3D" id="3.10.129.10">
    <property type="entry name" value="Hotdog Thioesterase"/>
    <property type="match status" value="1"/>
</dbReference>
<dbReference type="PANTHER" id="PTHR43437">
    <property type="entry name" value="HYDROXYACYL-THIOESTER DEHYDRATASE TYPE 2, MITOCHONDRIAL-RELATED"/>
    <property type="match status" value="1"/>
</dbReference>
<dbReference type="HOGENOM" id="CLU_094876_3_3_1"/>
<name>Q22R37_TETTS</name>
<dbReference type="AlphaFoldDB" id="Q22R37"/>
<reference evidence="3" key="1">
    <citation type="journal article" date="2006" name="PLoS Biol.">
        <title>Macronuclear genome sequence of the ciliate Tetrahymena thermophila, a model eukaryote.</title>
        <authorList>
            <person name="Eisen J.A."/>
            <person name="Coyne R.S."/>
            <person name="Wu M."/>
            <person name="Wu D."/>
            <person name="Thiagarajan M."/>
            <person name="Wortman J.R."/>
            <person name="Badger J.H."/>
            <person name="Ren Q."/>
            <person name="Amedeo P."/>
            <person name="Jones K.M."/>
            <person name="Tallon L.J."/>
            <person name="Delcher A.L."/>
            <person name="Salzberg S.L."/>
            <person name="Silva J.C."/>
            <person name="Haas B.J."/>
            <person name="Majoros W.H."/>
            <person name="Farzad M."/>
            <person name="Carlton J.M."/>
            <person name="Smith R.K. Jr."/>
            <person name="Garg J."/>
            <person name="Pearlman R.E."/>
            <person name="Karrer K.M."/>
            <person name="Sun L."/>
            <person name="Manning G."/>
            <person name="Elde N.C."/>
            <person name="Turkewitz A.P."/>
            <person name="Asai D.J."/>
            <person name="Wilkes D.E."/>
            <person name="Wang Y."/>
            <person name="Cai H."/>
            <person name="Collins K."/>
            <person name="Stewart B.A."/>
            <person name="Lee S.R."/>
            <person name="Wilamowska K."/>
            <person name="Weinberg Z."/>
            <person name="Ruzzo W.L."/>
            <person name="Wloga D."/>
            <person name="Gaertig J."/>
            <person name="Frankel J."/>
            <person name="Tsao C.-C."/>
            <person name="Gorovsky M.A."/>
            <person name="Keeling P.J."/>
            <person name="Waller R.F."/>
            <person name="Patron N.J."/>
            <person name="Cherry J.M."/>
            <person name="Stover N.A."/>
            <person name="Krieger C.J."/>
            <person name="del Toro C."/>
            <person name="Ryder H.F."/>
            <person name="Williamson S.C."/>
            <person name="Barbeau R.A."/>
            <person name="Hamilton E.P."/>
            <person name="Orias E."/>
        </authorList>
    </citation>
    <scope>NUCLEOTIDE SEQUENCE [LARGE SCALE GENOMIC DNA]</scope>
    <source>
        <strain evidence="3">SB210</strain>
    </source>
</reference>
<dbReference type="InterPro" id="IPR050965">
    <property type="entry name" value="UPF0336/Enoyl-CoA_hydratase"/>
</dbReference>
<evidence type="ECO:0000259" key="1">
    <source>
        <dbReference type="Pfam" id="PF01575"/>
    </source>
</evidence>
<dbReference type="SUPFAM" id="SSF54637">
    <property type="entry name" value="Thioesterase/thiol ester dehydrase-isomerase"/>
    <property type="match status" value="1"/>
</dbReference>
<feature type="domain" description="MaoC-like" evidence="1">
    <location>
        <begin position="36"/>
        <end position="135"/>
    </location>
</feature>
<keyword evidence="3" id="KW-1185">Reference proteome</keyword>
<dbReference type="CDD" id="cd03449">
    <property type="entry name" value="R_hydratase"/>
    <property type="match status" value="1"/>
</dbReference>
<dbReference type="InParanoid" id="Q22R37"/>
<dbReference type="OrthoDB" id="3592703at2759"/>
<dbReference type="RefSeq" id="XP_001008530.2">
    <property type="nucleotide sequence ID" value="XM_001008530.2"/>
</dbReference>
<dbReference type="STRING" id="312017.Q22R37"/>
<accession>Q22R37</accession>
<gene>
    <name evidence="2" type="ORF">TTHERM_00024440</name>
</gene>
<dbReference type="InterPro" id="IPR029069">
    <property type="entry name" value="HotDog_dom_sf"/>
</dbReference>